<keyword evidence="2" id="KW-1185">Reference proteome</keyword>
<evidence type="ECO:0008006" key="3">
    <source>
        <dbReference type="Google" id="ProtNLM"/>
    </source>
</evidence>
<dbReference type="EMBL" id="CACVKT020008931">
    <property type="protein sequence ID" value="CAC5418591.1"/>
    <property type="molecule type" value="Genomic_DNA"/>
</dbReference>
<name>A0A6J8EHS6_MYTCO</name>
<protein>
    <recommendedName>
        <fullName evidence="3">RING-type E3 ubiquitin transferase</fullName>
    </recommendedName>
</protein>
<gene>
    <name evidence="1" type="ORF">MCOR_51016</name>
</gene>
<accession>A0A6J8EHS6</accession>
<dbReference type="Gene3D" id="2.120.10.30">
    <property type="entry name" value="TolB, C-terminal domain"/>
    <property type="match status" value="1"/>
</dbReference>
<evidence type="ECO:0000313" key="1">
    <source>
        <dbReference type="EMBL" id="CAC5418591.1"/>
    </source>
</evidence>
<dbReference type="AlphaFoldDB" id="A0A6J8EHS6"/>
<dbReference type="Proteomes" id="UP000507470">
    <property type="component" value="Unassembled WGS sequence"/>
</dbReference>
<organism evidence="1 2">
    <name type="scientific">Mytilus coruscus</name>
    <name type="common">Sea mussel</name>
    <dbReference type="NCBI Taxonomy" id="42192"/>
    <lineage>
        <taxon>Eukaryota</taxon>
        <taxon>Metazoa</taxon>
        <taxon>Spiralia</taxon>
        <taxon>Lophotrochozoa</taxon>
        <taxon>Mollusca</taxon>
        <taxon>Bivalvia</taxon>
        <taxon>Autobranchia</taxon>
        <taxon>Pteriomorphia</taxon>
        <taxon>Mytilida</taxon>
        <taxon>Mytiloidea</taxon>
        <taxon>Mytilidae</taxon>
        <taxon>Mytilinae</taxon>
        <taxon>Mytilus</taxon>
    </lineage>
</organism>
<reference evidence="1 2" key="1">
    <citation type="submission" date="2020-06" db="EMBL/GenBank/DDBJ databases">
        <authorList>
            <person name="Li R."/>
            <person name="Bekaert M."/>
        </authorList>
    </citation>
    <scope>NUCLEOTIDE SEQUENCE [LARGE SCALE GENOMIC DNA]</scope>
    <source>
        <strain evidence="2">wild</strain>
    </source>
</reference>
<dbReference type="InterPro" id="IPR011042">
    <property type="entry name" value="6-blade_b-propeller_TolB-like"/>
</dbReference>
<evidence type="ECO:0000313" key="2">
    <source>
        <dbReference type="Proteomes" id="UP000507470"/>
    </source>
</evidence>
<dbReference type="SUPFAM" id="SSF63829">
    <property type="entry name" value="Calcium-dependent phosphotriesterase"/>
    <property type="match status" value="1"/>
</dbReference>
<dbReference type="OrthoDB" id="6078906at2759"/>
<sequence>MMDMDRNHEAKYEFYKKNEPLLTDPIKITTSKNGNIFIIDRIAEDYRGRVVIIEKGSVSNIYTGHADINSQNHPFKPVNIVATQKDNVIVSDMLNNTLHILDDCGHLLFYCNTMEAGVMGPCSMTFIRPGKLLIGCSLPLISANKAKIYEVEISTEV</sequence>
<proteinExistence type="predicted"/>